<feature type="region of interest" description="Disordered" evidence="1">
    <location>
        <begin position="1"/>
        <end position="31"/>
    </location>
</feature>
<dbReference type="EMBL" id="VDMD01000007">
    <property type="protein sequence ID" value="TRM64577.1"/>
    <property type="molecule type" value="Genomic_DNA"/>
</dbReference>
<evidence type="ECO:0000313" key="3">
    <source>
        <dbReference type="Proteomes" id="UP000320762"/>
    </source>
</evidence>
<proteinExistence type="predicted"/>
<keyword evidence="3" id="KW-1185">Reference proteome</keyword>
<comment type="caution">
    <text evidence="2">The sequence shown here is derived from an EMBL/GenBank/DDBJ whole genome shotgun (WGS) entry which is preliminary data.</text>
</comment>
<name>A0A550CIF4_9AGAR</name>
<reference evidence="2 3" key="1">
    <citation type="journal article" date="2019" name="New Phytol.">
        <title>Comparative genomics reveals unique wood-decay strategies and fruiting body development in the Schizophyllaceae.</title>
        <authorList>
            <person name="Almasi E."/>
            <person name="Sahu N."/>
            <person name="Krizsan K."/>
            <person name="Balint B."/>
            <person name="Kovacs G.M."/>
            <person name="Kiss B."/>
            <person name="Cseklye J."/>
            <person name="Drula E."/>
            <person name="Henrissat B."/>
            <person name="Nagy I."/>
            <person name="Chovatia M."/>
            <person name="Adam C."/>
            <person name="LaButti K."/>
            <person name="Lipzen A."/>
            <person name="Riley R."/>
            <person name="Grigoriev I.V."/>
            <person name="Nagy L.G."/>
        </authorList>
    </citation>
    <scope>NUCLEOTIDE SEQUENCE [LARGE SCALE GENOMIC DNA]</scope>
    <source>
        <strain evidence="2 3">NL-1724</strain>
    </source>
</reference>
<gene>
    <name evidence="2" type="ORF">BD626DRAFT_254904</name>
</gene>
<protein>
    <submittedName>
        <fullName evidence="2">Uncharacterized protein</fullName>
    </submittedName>
</protein>
<evidence type="ECO:0000313" key="2">
    <source>
        <dbReference type="EMBL" id="TRM64577.1"/>
    </source>
</evidence>
<dbReference type="AlphaFoldDB" id="A0A550CIF4"/>
<dbReference type="Proteomes" id="UP000320762">
    <property type="component" value="Unassembled WGS sequence"/>
</dbReference>
<evidence type="ECO:0000256" key="1">
    <source>
        <dbReference type="SAM" id="MobiDB-lite"/>
    </source>
</evidence>
<organism evidence="2 3">
    <name type="scientific">Schizophyllum amplum</name>
    <dbReference type="NCBI Taxonomy" id="97359"/>
    <lineage>
        <taxon>Eukaryota</taxon>
        <taxon>Fungi</taxon>
        <taxon>Dikarya</taxon>
        <taxon>Basidiomycota</taxon>
        <taxon>Agaricomycotina</taxon>
        <taxon>Agaricomycetes</taxon>
        <taxon>Agaricomycetidae</taxon>
        <taxon>Agaricales</taxon>
        <taxon>Schizophyllaceae</taxon>
        <taxon>Schizophyllum</taxon>
    </lineage>
</organism>
<accession>A0A550CIF4</accession>
<sequence length="177" mass="19007">MPNATLLPPDYVPTARHGPRSAQPNTGMHHVPRQCSIPPDRRPAGLNIGASFQCYTMPVGLDATQATAGGKSTATSFQLREIVWVGGHLAGTGHAPPGSIAWSHAEFSVHAQALWLRYHFTSCPSALALTVSKAPQTSRYLRGCIRQDSLLSDESLLASSRQTGSMSRRFSVPALDF</sequence>